<dbReference type="PANTHER" id="PTHR45710">
    <property type="entry name" value="C-TYPE LECTIN DOMAIN-CONTAINING PROTEIN 180"/>
    <property type="match status" value="1"/>
</dbReference>
<dbReference type="Proteomes" id="UP001497623">
    <property type="component" value="Unassembled WGS sequence"/>
</dbReference>
<sequence>MCLSKVVMNSPQVTTGLQHETEQDILKIAHYSKKNASDSTMLGNQRVKPETRHTHSSEVFDASGPGCTYPFEPVGNGNCYFFSDEERNFQGAEIACQSLTQGHEYQAYLAVLGLDRLEDEALLNTVVSKGDTFWVGGQKDDSNIWYWSDDRAIDMEAHYWFYYEPNEDTNECAITNITISTNYNRGHIYDSDCSTSRKFICQTGCPFNFRRIGKFCYLISSELGLSAIHWQDARDYCQALAVPAGHHADLAVLGMPEQDDYHLLNTLLSSYDSNTWIGGFAETDCNYVWVDGREIPSSSLYWDSNGSEPACSTEKFTYLTHVTALNRTYLRDATDGSRPFICQISGHFHKKI</sequence>
<proteinExistence type="predicted"/>
<dbReference type="EMBL" id="CAXKWB010149309">
    <property type="protein sequence ID" value="CAL4247911.1"/>
    <property type="molecule type" value="Genomic_DNA"/>
</dbReference>
<reference evidence="3 4" key="1">
    <citation type="submission" date="2024-05" db="EMBL/GenBank/DDBJ databases">
        <authorList>
            <person name="Wallberg A."/>
        </authorList>
    </citation>
    <scope>NUCLEOTIDE SEQUENCE [LARGE SCALE GENOMIC DNA]</scope>
</reference>
<gene>
    <name evidence="3" type="ORF">MNOR_LOCUS41347</name>
</gene>
<dbReference type="Gene3D" id="3.10.100.10">
    <property type="entry name" value="Mannose-Binding Protein A, subunit A"/>
    <property type="match status" value="2"/>
</dbReference>
<dbReference type="InterPro" id="IPR001304">
    <property type="entry name" value="C-type_lectin-like"/>
</dbReference>
<evidence type="ECO:0000259" key="2">
    <source>
        <dbReference type="PROSITE" id="PS50041"/>
    </source>
</evidence>
<dbReference type="InterPro" id="IPR050828">
    <property type="entry name" value="C-type_lectin/matrix_domain"/>
</dbReference>
<feature type="non-terminal residue" evidence="3">
    <location>
        <position position="352"/>
    </location>
</feature>
<protein>
    <recommendedName>
        <fullName evidence="2">C-type lectin domain-containing protein</fullName>
    </recommendedName>
</protein>
<accession>A0AAV2SVD3</accession>
<dbReference type="CDD" id="cd00037">
    <property type="entry name" value="CLECT"/>
    <property type="match status" value="2"/>
</dbReference>
<dbReference type="InterPro" id="IPR016186">
    <property type="entry name" value="C-type_lectin-like/link_sf"/>
</dbReference>
<dbReference type="Pfam" id="PF00059">
    <property type="entry name" value="Lectin_C"/>
    <property type="match status" value="1"/>
</dbReference>
<dbReference type="SMART" id="SM00034">
    <property type="entry name" value="CLECT"/>
    <property type="match status" value="2"/>
</dbReference>
<keyword evidence="4" id="KW-1185">Reference proteome</keyword>
<feature type="domain" description="C-type lectin" evidence="2">
    <location>
        <begin position="212"/>
        <end position="343"/>
    </location>
</feature>
<feature type="domain" description="C-type lectin" evidence="2">
    <location>
        <begin position="75"/>
        <end position="202"/>
    </location>
</feature>
<dbReference type="PANTHER" id="PTHR45710:SF36">
    <property type="entry name" value="C-TYPE LECTIN DOMAIN-CONTAINING PROTEIN"/>
    <property type="match status" value="1"/>
</dbReference>
<comment type="caution">
    <text evidence="3">The sequence shown here is derived from an EMBL/GenBank/DDBJ whole genome shotgun (WGS) entry which is preliminary data.</text>
</comment>
<organism evidence="3 4">
    <name type="scientific">Meganyctiphanes norvegica</name>
    <name type="common">Northern krill</name>
    <name type="synonym">Thysanopoda norvegica</name>
    <dbReference type="NCBI Taxonomy" id="48144"/>
    <lineage>
        <taxon>Eukaryota</taxon>
        <taxon>Metazoa</taxon>
        <taxon>Ecdysozoa</taxon>
        <taxon>Arthropoda</taxon>
        <taxon>Crustacea</taxon>
        <taxon>Multicrustacea</taxon>
        <taxon>Malacostraca</taxon>
        <taxon>Eumalacostraca</taxon>
        <taxon>Eucarida</taxon>
        <taxon>Euphausiacea</taxon>
        <taxon>Euphausiidae</taxon>
        <taxon>Meganyctiphanes</taxon>
    </lineage>
</organism>
<evidence type="ECO:0000256" key="1">
    <source>
        <dbReference type="SAM" id="MobiDB-lite"/>
    </source>
</evidence>
<dbReference type="SUPFAM" id="SSF56436">
    <property type="entry name" value="C-type lectin-like"/>
    <property type="match status" value="2"/>
</dbReference>
<dbReference type="AlphaFoldDB" id="A0AAV2SVD3"/>
<dbReference type="InterPro" id="IPR016187">
    <property type="entry name" value="CTDL_fold"/>
</dbReference>
<feature type="compositionally biased region" description="Basic and acidic residues" evidence="1">
    <location>
        <begin position="47"/>
        <end position="58"/>
    </location>
</feature>
<name>A0AAV2SVD3_MEGNR</name>
<dbReference type="PROSITE" id="PS50041">
    <property type="entry name" value="C_TYPE_LECTIN_2"/>
    <property type="match status" value="2"/>
</dbReference>
<evidence type="ECO:0000313" key="3">
    <source>
        <dbReference type="EMBL" id="CAL4247911.1"/>
    </source>
</evidence>
<evidence type="ECO:0000313" key="4">
    <source>
        <dbReference type="Proteomes" id="UP001497623"/>
    </source>
</evidence>
<feature type="region of interest" description="Disordered" evidence="1">
    <location>
        <begin position="37"/>
        <end position="59"/>
    </location>
</feature>